<comment type="caution">
    <text evidence="5">The sequence shown here is derived from an EMBL/GenBank/DDBJ whole genome shotgun (WGS) entry which is preliminary data.</text>
</comment>
<dbReference type="Pfam" id="PF23344">
    <property type="entry name" value="ZP-N"/>
    <property type="match status" value="3"/>
</dbReference>
<feature type="chain" id="PRO_5018262131" description="ZP domain-containing protein" evidence="3">
    <location>
        <begin position="25"/>
        <end position="787"/>
    </location>
</feature>
<sequence length="787" mass="90206">MSAGVLCGKWVLFFTLFLLCDVSSLEEQRYIDSHVTCADDFIELGIKFKSHLWQSLSSRLEMHLAEKYCKPFFANNSHVFIRTSHYECGTKFKVTQNHVIFTNTFIAREETGPKQLVSHIPDLDVGFRCTYNRNKILHVSASLQLNKLRSSPKEVRTYYGLPVELRCTFEYGAYPVQAVISHKGKVVARQQNGTQAITLTAGQKNDDFGVYTCQAEDANHKKITYEIQLKKIDISTILMAGKQITCTHDDMQLTLDRLTYPWLHPKYFDMHLLDSKCRPYHVNFTHIIVKTKYVNCKTVKRNSPSGVTYRNTLIALLRPQPGTIITRVPDVLFPFQCQPHHGKLSSISSKDIPKEPLTVDKSKSSPPVVKTYKGFDVRLVCTFKGGNPPVNIKLTRRGKRVIRGVVVRGTVLYATIKTTHTKVFSSYECIATDSKARKIKHKIHLRKAGPRDMKSDGLTVKCRTNTIDISLSRLVYPWLQPEKFHISLVQLNCNTYNATDMIIRIQAPLFSCGTRTVRRNKFVLESRNVVIARVRRAKGFRVTYLPDVYFPFLCRHEITRSAGKPVFKPLEPLSTDLLLSSAHTIFAPLGIPIKLKCFFHGGEPPIQVSISRRNVVIARAQGRVLSYVLKPQFQDSGRYLCQATDARKQTERHVIKMKIPARRGVIFDEEAAMTKCDSQFTTVTLHRSRFPWLDIARMHIHLNDPLCKPSHVDNEHVRFKIPVGSCGSRHIRSPTEVTFTNRVLILEESRGSYKEKEVKTLMKVYFLCRYRRINSRNESVSERRLLK</sequence>
<feature type="signal peptide" evidence="3">
    <location>
        <begin position="1"/>
        <end position="24"/>
    </location>
</feature>
<evidence type="ECO:0000313" key="6">
    <source>
        <dbReference type="Proteomes" id="UP000275408"/>
    </source>
</evidence>
<protein>
    <recommendedName>
        <fullName evidence="4">ZP domain-containing protein</fullName>
    </recommendedName>
</protein>
<dbReference type="SUPFAM" id="SSF48726">
    <property type="entry name" value="Immunoglobulin"/>
    <property type="match status" value="1"/>
</dbReference>
<dbReference type="PANTHER" id="PTHR14002">
    <property type="entry name" value="ENDOGLIN/TGF-BETA RECEPTOR TYPE III"/>
    <property type="match status" value="1"/>
</dbReference>
<dbReference type="PANTHER" id="PTHR14002:SF43">
    <property type="entry name" value="DELTA-LIKE PROTEIN"/>
    <property type="match status" value="1"/>
</dbReference>
<evidence type="ECO:0000313" key="5">
    <source>
        <dbReference type="EMBL" id="RMX52499.1"/>
    </source>
</evidence>
<dbReference type="Gene3D" id="2.60.40.3210">
    <property type="entry name" value="Zona pellucida, ZP-N domain"/>
    <property type="match status" value="4"/>
</dbReference>
<dbReference type="InterPro" id="IPR055356">
    <property type="entry name" value="ZP-N"/>
</dbReference>
<dbReference type="EMBL" id="RCHS01001621">
    <property type="protein sequence ID" value="RMX52499.1"/>
    <property type="molecule type" value="Genomic_DNA"/>
</dbReference>
<dbReference type="Proteomes" id="UP000275408">
    <property type="component" value="Unassembled WGS sequence"/>
</dbReference>
<accession>A0A3M6UG03</accession>
<evidence type="ECO:0000256" key="3">
    <source>
        <dbReference type="SAM" id="SignalP"/>
    </source>
</evidence>
<dbReference type="PROSITE" id="PS51034">
    <property type="entry name" value="ZP_2"/>
    <property type="match status" value="1"/>
</dbReference>
<keyword evidence="6" id="KW-1185">Reference proteome</keyword>
<dbReference type="OrthoDB" id="5948490at2759"/>
<dbReference type="InterPro" id="IPR001507">
    <property type="entry name" value="ZP_dom"/>
</dbReference>
<dbReference type="InterPro" id="IPR036179">
    <property type="entry name" value="Ig-like_dom_sf"/>
</dbReference>
<evidence type="ECO:0000259" key="4">
    <source>
        <dbReference type="PROSITE" id="PS51034"/>
    </source>
</evidence>
<reference evidence="5 6" key="1">
    <citation type="journal article" date="2018" name="Sci. Rep.">
        <title>Comparative analysis of the Pocillopora damicornis genome highlights role of immune system in coral evolution.</title>
        <authorList>
            <person name="Cunning R."/>
            <person name="Bay R.A."/>
            <person name="Gillette P."/>
            <person name="Baker A.C."/>
            <person name="Traylor-Knowles N."/>
        </authorList>
    </citation>
    <scope>NUCLEOTIDE SEQUENCE [LARGE SCALE GENOMIC DNA]</scope>
    <source>
        <strain evidence="5">RSMAS</strain>
        <tissue evidence="5">Whole animal</tissue>
    </source>
</reference>
<keyword evidence="2" id="KW-1015">Disulfide bond</keyword>
<dbReference type="AlphaFoldDB" id="A0A3M6UG03"/>
<evidence type="ECO:0000256" key="1">
    <source>
        <dbReference type="ARBA" id="ARBA00022729"/>
    </source>
</evidence>
<organism evidence="5 6">
    <name type="scientific">Pocillopora damicornis</name>
    <name type="common">Cauliflower coral</name>
    <name type="synonym">Millepora damicornis</name>
    <dbReference type="NCBI Taxonomy" id="46731"/>
    <lineage>
        <taxon>Eukaryota</taxon>
        <taxon>Metazoa</taxon>
        <taxon>Cnidaria</taxon>
        <taxon>Anthozoa</taxon>
        <taxon>Hexacorallia</taxon>
        <taxon>Scleractinia</taxon>
        <taxon>Astrocoeniina</taxon>
        <taxon>Pocilloporidae</taxon>
        <taxon>Pocillopora</taxon>
    </lineage>
</organism>
<keyword evidence="1 3" id="KW-0732">Signal</keyword>
<proteinExistence type="predicted"/>
<evidence type="ECO:0000256" key="2">
    <source>
        <dbReference type="ARBA" id="ARBA00023157"/>
    </source>
</evidence>
<gene>
    <name evidence="5" type="ORF">pdam_00021773</name>
</gene>
<feature type="domain" description="ZP" evidence="4">
    <location>
        <begin position="675"/>
        <end position="787"/>
    </location>
</feature>
<name>A0A3M6UG03_POCDA</name>